<feature type="region of interest" description="Disordered" evidence="1">
    <location>
        <begin position="10"/>
        <end position="74"/>
    </location>
</feature>
<accession>A0A428RBK4</accession>
<proteinExistence type="predicted"/>
<protein>
    <submittedName>
        <fullName evidence="2">Uncharacterized protein</fullName>
    </submittedName>
</protein>
<feature type="compositionally biased region" description="Basic and acidic residues" evidence="1">
    <location>
        <begin position="54"/>
        <end position="74"/>
    </location>
</feature>
<gene>
    <name evidence="2" type="ORF">CEP51_011365</name>
</gene>
<evidence type="ECO:0000313" key="3">
    <source>
        <dbReference type="Proteomes" id="UP000287972"/>
    </source>
</evidence>
<evidence type="ECO:0000256" key="1">
    <source>
        <dbReference type="SAM" id="MobiDB-lite"/>
    </source>
</evidence>
<dbReference type="Proteomes" id="UP000287972">
    <property type="component" value="Unassembled WGS sequence"/>
</dbReference>
<comment type="caution">
    <text evidence="2">The sequence shown here is derived from an EMBL/GenBank/DDBJ whole genome shotgun (WGS) entry which is preliminary data.</text>
</comment>
<dbReference type="EMBL" id="NKCL01000383">
    <property type="protein sequence ID" value="RSL74907.1"/>
    <property type="molecule type" value="Genomic_DNA"/>
</dbReference>
<organism evidence="2 3">
    <name type="scientific">Fusarium floridanum</name>
    <dbReference type="NCBI Taxonomy" id="1325733"/>
    <lineage>
        <taxon>Eukaryota</taxon>
        <taxon>Fungi</taxon>
        <taxon>Dikarya</taxon>
        <taxon>Ascomycota</taxon>
        <taxon>Pezizomycotina</taxon>
        <taxon>Sordariomycetes</taxon>
        <taxon>Hypocreomycetidae</taxon>
        <taxon>Hypocreales</taxon>
        <taxon>Nectriaceae</taxon>
        <taxon>Fusarium</taxon>
        <taxon>Fusarium solani species complex</taxon>
    </lineage>
</organism>
<reference evidence="2 3" key="1">
    <citation type="submission" date="2017-06" db="EMBL/GenBank/DDBJ databases">
        <title>Comparative genomic analysis of Ambrosia Fusariam Clade fungi.</title>
        <authorList>
            <person name="Stajich J.E."/>
            <person name="Carrillo J."/>
            <person name="Kijimoto T."/>
            <person name="Eskalen A."/>
            <person name="O'Donnell K."/>
            <person name="Kasson M."/>
        </authorList>
    </citation>
    <scope>NUCLEOTIDE SEQUENCE [LARGE SCALE GENOMIC DNA]</scope>
    <source>
        <strain evidence="2 3">NRRL62606</strain>
    </source>
</reference>
<keyword evidence="3" id="KW-1185">Reference proteome</keyword>
<evidence type="ECO:0000313" key="2">
    <source>
        <dbReference type="EMBL" id="RSL74907.1"/>
    </source>
</evidence>
<sequence>MAVTLFSFRLVLGRRPRPQQDQQPPPTTTPPPQPLWTRPESAHPLPPSSTAHLELGRRPGPDLESARREPQATQ</sequence>
<feature type="compositionally biased region" description="Pro residues" evidence="1">
    <location>
        <begin position="23"/>
        <end position="34"/>
    </location>
</feature>
<dbReference type="AlphaFoldDB" id="A0A428RBK4"/>
<name>A0A428RBK4_9HYPO</name>